<dbReference type="InterPro" id="IPR005598">
    <property type="entry name" value="ATP_synth_I"/>
</dbReference>
<evidence type="ECO:0000256" key="5">
    <source>
        <dbReference type="ARBA" id="ARBA00023136"/>
    </source>
</evidence>
<evidence type="ECO:0000256" key="2">
    <source>
        <dbReference type="ARBA" id="ARBA00022475"/>
    </source>
</evidence>
<dbReference type="AlphaFoldDB" id="A0A345PAD8"/>
<accession>A0A345PAD8</accession>
<evidence type="ECO:0000313" key="8">
    <source>
        <dbReference type="Proteomes" id="UP000253940"/>
    </source>
</evidence>
<keyword evidence="8" id="KW-1185">Reference proteome</keyword>
<feature type="transmembrane region" description="Helical" evidence="6">
    <location>
        <begin position="71"/>
        <end position="94"/>
    </location>
</feature>
<sequence length="129" mass="13876">MSKPSPLIQREFPTGLVIVQACIIPLAAIVGYMLFNSLAAKSAAIGAFISWLGSGYATWKAFRLGGNGQLMLASFYQGLIGKFVIVIMGFFIVFRTVNPLSGGSLLLGFAAVQAMAWLYPMVYGERSKT</sequence>
<keyword evidence="5 6" id="KW-0472">Membrane</keyword>
<feature type="transmembrane region" description="Helical" evidence="6">
    <location>
        <begin position="100"/>
        <end position="119"/>
    </location>
</feature>
<dbReference type="RefSeq" id="WP_114900355.1">
    <property type="nucleotide sequence ID" value="NZ_CP031222.1"/>
</dbReference>
<protein>
    <submittedName>
        <fullName evidence="7">F0F1 ATP synthase subunit I</fullName>
    </submittedName>
</protein>
<evidence type="ECO:0000256" key="4">
    <source>
        <dbReference type="ARBA" id="ARBA00022989"/>
    </source>
</evidence>
<feature type="transmembrane region" description="Helical" evidence="6">
    <location>
        <begin position="12"/>
        <end position="35"/>
    </location>
</feature>
<keyword evidence="2" id="KW-1003">Cell membrane</keyword>
<dbReference type="KEGG" id="mbah:HYN46_16235"/>
<reference evidence="7 8" key="1">
    <citation type="submission" date="2018-07" db="EMBL/GenBank/DDBJ databases">
        <title>Genome sequencing of Moraxellaceae gen. HYN0046.</title>
        <authorList>
            <person name="Kim M."/>
            <person name="Yi H."/>
        </authorList>
    </citation>
    <scope>NUCLEOTIDE SEQUENCE [LARGE SCALE GENOMIC DNA]</scope>
    <source>
        <strain evidence="7 8">HYN0046</strain>
    </source>
</reference>
<dbReference type="Pfam" id="PF03899">
    <property type="entry name" value="ATP-synt_I"/>
    <property type="match status" value="1"/>
</dbReference>
<dbReference type="PROSITE" id="PS51257">
    <property type="entry name" value="PROKAR_LIPOPROTEIN"/>
    <property type="match status" value="1"/>
</dbReference>
<dbReference type="EMBL" id="CP031222">
    <property type="protein sequence ID" value="AXI04247.1"/>
    <property type="molecule type" value="Genomic_DNA"/>
</dbReference>
<evidence type="ECO:0000313" key="7">
    <source>
        <dbReference type="EMBL" id="AXI04247.1"/>
    </source>
</evidence>
<gene>
    <name evidence="7" type="ORF">HYN46_16235</name>
</gene>
<keyword evidence="4 6" id="KW-1133">Transmembrane helix</keyword>
<dbReference type="Proteomes" id="UP000253940">
    <property type="component" value="Chromosome"/>
</dbReference>
<evidence type="ECO:0000256" key="6">
    <source>
        <dbReference type="SAM" id="Phobius"/>
    </source>
</evidence>
<dbReference type="GO" id="GO:0005886">
    <property type="term" value="C:plasma membrane"/>
    <property type="evidence" value="ECO:0007669"/>
    <property type="project" value="UniProtKB-SubCell"/>
</dbReference>
<dbReference type="OrthoDB" id="5702716at2"/>
<evidence type="ECO:0000256" key="1">
    <source>
        <dbReference type="ARBA" id="ARBA00004651"/>
    </source>
</evidence>
<name>A0A345PAD8_9GAMM</name>
<keyword evidence="3 6" id="KW-0812">Transmembrane</keyword>
<proteinExistence type="predicted"/>
<organism evidence="7 8">
    <name type="scientific">Aquirhabdus parva</name>
    <dbReference type="NCBI Taxonomy" id="2283318"/>
    <lineage>
        <taxon>Bacteria</taxon>
        <taxon>Pseudomonadati</taxon>
        <taxon>Pseudomonadota</taxon>
        <taxon>Gammaproteobacteria</taxon>
        <taxon>Moraxellales</taxon>
        <taxon>Moraxellaceae</taxon>
        <taxon>Aquirhabdus</taxon>
    </lineage>
</organism>
<comment type="subcellular location">
    <subcellularLocation>
        <location evidence="1">Cell membrane</location>
        <topology evidence="1">Multi-pass membrane protein</topology>
    </subcellularLocation>
</comment>
<evidence type="ECO:0000256" key="3">
    <source>
        <dbReference type="ARBA" id="ARBA00022692"/>
    </source>
</evidence>